<comment type="caution">
    <text evidence="1">The sequence shown here is derived from an EMBL/GenBank/DDBJ whole genome shotgun (WGS) entry which is preliminary data.</text>
</comment>
<evidence type="ECO:0000313" key="1">
    <source>
        <dbReference type="EMBL" id="GFP40235.1"/>
    </source>
</evidence>
<protein>
    <submittedName>
        <fullName evidence="1">Uncharacterized protein</fullName>
    </submittedName>
</protein>
<dbReference type="AlphaFoldDB" id="A0A6V8Q673"/>
<proteinExistence type="predicted"/>
<accession>A0A6V8Q673</accession>
<reference evidence="1 2" key="1">
    <citation type="journal article" date="2020" name="Front. Microbiol.">
        <title>Single-cell genomics of novel Actinobacteria with the Wood-Ljungdahl pathway discovered in a serpentinizing system.</title>
        <authorList>
            <person name="Merino N."/>
            <person name="Kawai M."/>
            <person name="Boyd E.S."/>
            <person name="Colman D.R."/>
            <person name="McGlynn S.E."/>
            <person name="Nealson K.H."/>
            <person name="Kurokawa K."/>
            <person name="Hongoh Y."/>
        </authorList>
    </citation>
    <scope>NUCLEOTIDE SEQUENCE [LARGE SCALE GENOMIC DNA]</scope>
    <source>
        <strain evidence="1 2">S47</strain>
    </source>
</reference>
<name>A0A6V8Q673_9ACTN</name>
<organism evidence="1 2">
    <name type="scientific">Candidatus Hakubella thermalkaliphila</name>
    <dbReference type="NCBI Taxonomy" id="2754717"/>
    <lineage>
        <taxon>Bacteria</taxon>
        <taxon>Bacillati</taxon>
        <taxon>Actinomycetota</taxon>
        <taxon>Actinomycetota incertae sedis</taxon>
        <taxon>Candidatus Hakubellales</taxon>
        <taxon>Candidatus Hakubellaceae</taxon>
        <taxon>Candidatus Hakubella</taxon>
    </lineage>
</organism>
<evidence type="ECO:0000313" key="2">
    <source>
        <dbReference type="Proteomes" id="UP000569018"/>
    </source>
</evidence>
<feature type="non-terminal residue" evidence="1">
    <location>
        <position position="49"/>
    </location>
</feature>
<gene>
    <name evidence="1" type="ORF">HKBW3S47_01931</name>
</gene>
<dbReference type="EMBL" id="BLSD01000175">
    <property type="protein sequence ID" value="GFP40235.1"/>
    <property type="molecule type" value="Genomic_DNA"/>
</dbReference>
<sequence>MSPLGVEWISNISGFEVYKELELSERMSFQIGQFYLGPVKYPLTPPKVL</sequence>
<dbReference type="Proteomes" id="UP000569018">
    <property type="component" value="Unassembled WGS sequence"/>
</dbReference>